<accession>A0A8T0HL15</accession>
<dbReference type="AlphaFoldDB" id="A0A8T0HL15"/>
<keyword evidence="2" id="KW-0812">Transmembrane</keyword>
<feature type="region of interest" description="Disordered" evidence="1">
    <location>
        <begin position="108"/>
        <end position="151"/>
    </location>
</feature>
<dbReference type="Proteomes" id="UP000822688">
    <property type="component" value="Chromosome V"/>
</dbReference>
<evidence type="ECO:0000313" key="4">
    <source>
        <dbReference type="Proteomes" id="UP000822688"/>
    </source>
</evidence>
<protein>
    <submittedName>
        <fullName evidence="3">Uncharacterized protein</fullName>
    </submittedName>
</protein>
<dbReference type="EMBL" id="CM026426">
    <property type="protein sequence ID" value="KAG0571408.1"/>
    <property type="molecule type" value="Genomic_DNA"/>
</dbReference>
<evidence type="ECO:0000256" key="2">
    <source>
        <dbReference type="SAM" id="Phobius"/>
    </source>
</evidence>
<keyword evidence="4" id="KW-1185">Reference proteome</keyword>
<organism evidence="3 4">
    <name type="scientific">Ceratodon purpureus</name>
    <name type="common">Fire moss</name>
    <name type="synonym">Dicranum purpureum</name>
    <dbReference type="NCBI Taxonomy" id="3225"/>
    <lineage>
        <taxon>Eukaryota</taxon>
        <taxon>Viridiplantae</taxon>
        <taxon>Streptophyta</taxon>
        <taxon>Embryophyta</taxon>
        <taxon>Bryophyta</taxon>
        <taxon>Bryophytina</taxon>
        <taxon>Bryopsida</taxon>
        <taxon>Dicranidae</taxon>
        <taxon>Pseudoditrichales</taxon>
        <taxon>Ditrichaceae</taxon>
        <taxon>Ceratodon</taxon>
    </lineage>
</organism>
<evidence type="ECO:0000313" key="3">
    <source>
        <dbReference type="EMBL" id="KAG0571408.1"/>
    </source>
</evidence>
<proteinExistence type="predicted"/>
<keyword evidence="2" id="KW-0472">Membrane</keyword>
<comment type="caution">
    <text evidence="3">The sequence shown here is derived from an EMBL/GenBank/DDBJ whole genome shotgun (WGS) entry which is preliminary data.</text>
</comment>
<evidence type="ECO:0000256" key="1">
    <source>
        <dbReference type="SAM" id="MobiDB-lite"/>
    </source>
</evidence>
<name>A0A8T0HL15_CERPU</name>
<gene>
    <name evidence="3" type="ORF">KC19_VG009300</name>
</gene>
<feature type="transmembrane region" description="Helical" evidence="2">
    <location>
        <begin position="56"/>
        <end position="80"/>
    </location>
</feature>
<keyword evidence="2" id="KW-1133">Transmembrane helix</keyword>
<sequence length="151" mass="16483">MGVPRILMPTALCPPFFSHACHTSPPRLPPPSALLPLRQQHHHQSKSTFTWPNPTAIFLLCLALTLGAAAWASATLWYSYHCLKPSQIQLPSSASLFTGSNNSCGRHHPALAHMTNRAPPQPPPRRGTTPLPRFCNTHLRGPPSPLRAGQL</sequence>
<reference evidence="3" key="1">
    <citation type="submission" date="2020-06" db="EMBL/GenBank/DDBJ databases">
        <title>WGS assembly of Ceratodon purpureus strain R40.</title>
        <authorList>
            <person name="Carey S.B."/>
            <person name="Jenkins J."/>
            <person name="Shu S."/>
            <person name="Lovell J.T."/>
            <person name="Sreedasyam A."/>
            <person name="Maumus F."/>
            <person name="Tiley G.P."/>
            <person name="Fernandez-Pozo N."/>
            <person name="Barry K."/>
            <person name="Chen C."/>
            <person name="Wang M."/>
            <person name="Lipzen A."/>
            <person name="Daum C."/>
            <person name="Saski C.A."/>
            <person name="Payton A.C."/>
            <person name="Mcbreen J.C."/>
            <person name="Conrad R.E."/>
            <person name="Kollar L.M."/>
            <person name="Olsson S."/>
            <person name="Huttunen S."/>
            <person name="Landis J.B."/>
            <person name="Wickett N.J."/>
            <person name="Johnson M.G."/>
            <person name="Rensing S.A."/>
            <person name="Grimwood J."/>
            <person name="Schmutz J."/>
            <person name="Mcdaniel S.F."/>
        </authorList>
    </citation>
    <scope>NUCLEOTIDE SEQUENCE</scope>
    <source>
        <strain evidence="3">R40</strain>
    </source>
</reference>